<proteinExistence type="predicted"/>
<dbReference type="EMBL" id="JAGFBR010000015">
    <property type="protein sequence ID" value="KAH0454559.1"/>
    <property type="molecule type" value="Genomic_DNA"/>
</dbReference>
<feature type="coiled-coil region" evidence="1">
    <location>
        <begin position="16"/>
        <end position="75"/>
    </location>
</feature>
<keyword evidence="1" id="KW-0175">Coiled coil</keyword>
<accession>A0AAV7FY80</accession>
<evidence type="ECO:0000256" key="1">
    <source>
        <dbReference type="SAM" id="Coils"/>
    </source>
</evidence>
<dbReference type="Proteomes" id="UP000775213">
    <property type="component" value="Unassembled WGS sequence"/>
</dbReference>
<keyword evidence="3" id="KW-1185">Reference proteome</keyword>
<dbReference type="InterPro" id="IPR012862">
    <property type="entry name" value="DUF1635"/>
</dbReference>
<protein>
    <submittedName>
        <fullName evidence="2">Uncharacterized protein</fullName>
    </submittedName>
</protein>
<evidence type="ECO:0000313" key="2">
    <source>
        <dbReference type="EMBL" id="KAH0454559.1"/>
    </source>
</evidence>
<sequence length="293" mass="32345">MDTLSSITLWGYQETVEDLKNKLWTTVCELEEVKNNAREEIRKKEDNINQLIQLLKAANQERDEAKDQLQIVLNKLTQPNSAELFPSAPFLQPESPQFRQALGSSSITESENLTDVHNNQSHVSSPTVVDSLVDASISPDLSIVNFADSCNVLIPQQHMMNACAPPTCPQDEVMKVLFDRFAKKPLPEKGRLLKAVIDAGPILDTLFVAGSLPRWRNPPPLKPLLVPPLSIKSDDALLTSNLLQNGNAGAHATTSTPMAYYGVNGALCKAKRPLMEHCGGSQHYLTVKRQKSQ</sequence>
<gene>
    <name evidence="2" type="ORF">IEQ34_016483</name>
</gene>
<dbReference type="PANTHER" id="PTHR33431:SF12">
    <property type="entry name" value="HIGH MOBILITY GROUP BOX PROTEIN, PUTATIVE (DUF1635)-RELATED"/>
    <property type="match status" value="1"/>
</dbReference>
<comment type="caution">
    <text evidence="2">The sequence shown here is derived from an EMBL/GenBank/DDBJ whole genome shotgun (WGS) entry which is preliminary data.</text>
</comment>
<name>A0AAV7FY80_DENCH</name>
<organism evidence="2 3">
    <name type="scientific">Dendrobium chrysotoxum</name>
    <name type="common">Orchid</name>
    <dbReference type="NCBI Taxonomy" id="161865"/>
    <lineage>
        <taxon>Eukaryota</taxon>
        <taxon>Viridiplantae</taxon>
        <taxon>Streptophyta</taxon>
        <taxon>Embryophyta</taxon>
        <taxon>Tracheophyta</taxon>
        <taxon>Spermatophyta</taxon>
        <taxon>Magnoliopsida</taxon>
        <taxon>Liliopsida</taxon>
        <taxon>Asparagales</taxon>
        <taxon>Orchidaceae</taxon>
        <taxon>Epidendroideae</taxon>
        <taxon>Malaxideae</taxon>
        <taxon>Dendrobiinae</taxon>
        <taxon>Dendrobium</taxon>
    </lineage>
</organism>
<reference evidence="2 3" key="1">
    <citation type="journal article" date="2021" name="Hortic Res">
        <title>Chromosome-scale assembly of the Dendrobium chrysotoxum genome enhances the understanding of orchid evolution.</title>
        <authorList>
            <person name="Zhang Y."/>
            <person name="Zhang G.Q."/>
            <person name="Zhang D."/>
            <person name="Liu X.D."/>
            <person name="Xu X.Y."/>
            <person name="Sun W.H."/>
            <person name="Yu X."/>
            <person name="Zhu X."/>
            <person name="Wang Z.W."/>
            <person name="Zhao X."/>
            <person name="Zhong W.Y."/>
            <person name="Chen H."/>
            <person name="Yin W.L."/>
            <person name="Huang T."/>
            <person name="Niu S.C."/>
            <person name="Liu Z.J."/>
        </authorList>
    </citation>
    <scope>NUCLEOTIDE SEQUENCE [LARGE SCALE GENOMIC DNA]</scope>
    <source>
        <strain evidence="2">Lindl</strain>
    </source>
</reference>
<dbReference type="Pfam" id="PF07795">
    <property type="entry name" value="DUF1635"/>
    <property type="match status" value="1"/>
</dbReference>
<dbReference type="PANTHER" id="PTHR33431">
    <property type="entry name" value="ENABLED-LIKE PROTEIN (DUF1635)"/>
    <property type="match status" value="1"/>
</dbReference>
<dbReference type="AlphaFoldDB" id="A0AAV7FY80"/>
<evidence type="ECO:0000313" key="3">
    <source>
        <dbReference type="Proteomes" id="UP000775213"/>
    </source>
</evidence>